<proteinExistence type="predicted"/>
<name>A0A060UJ10_9PROT</name>
<evidence type="ECO:0000313" key="2">
    <source>
        <dbReference type="EMBL" id="CDQ08697.1"/>
    </source>
</evidence>
<keyword evidence="1" id="KW-1133">Transmembrane helix</keyword>
<dbReference type="AlphaFoldDB" id="A0A060UJ10"/>
<sequence length="122" mass="12859">MSIVQACDIEEMPGGVMRKCHQFKNTTKTNKAFIALLTLVISLAFPVAVYANGVPLKREAQHVGRALGSTAHRIGQVGKEVGVGIAKSAVDVGHAAKAGAIEFWSALRGRGTANNRSLPPPK</sequence>
<dbReference type="EMBL" id="CCCS020000002">
    <property type="protein sequence ID" value="CDQ08697.1"/>
    <property type="molecule type" value="Genomic_DNA"/>
</dbReference>
<reference evidence="2" key="1">
    <citation type="submission" date="2014-03" db="EMBL/GenBank/DDBJ databases">
        <authorList>
            <person name="Genoscope - CEA"/>
        </authorList>
    </citation>
    <scope>NUCLEOTIDE SEQUENCE [LARGE SCALE GENOMIC DNA]</scope>
    <source>
        <strain evidence="2">CF27</strain>
    </source>
</reference>
<evidence type="ECO:0000256" key="1">
    <source>
        <dbReference type="SAM" id="Phobius"/>
    </source>
</evidence>
<reference evidence="2" key="2">
    <citation type="submission" date="2014-07" db="EMBL/GenBank/DDBJ databases">
        <title>Initial genome analysis of the psychrotolerant acidophile Acidithiobacillus ferrivorans CF27: insights into iron and sulfur oxidation pathways and into biofilm formation.</title>
        <authorList>
            <person name="Talla E."/>
            <person name="Hedrich S."/>
            <person name="Mangenot S."/>
            <person name="Ji B."/>
            <person name="Johnson D.B."/>
            <person name="Barbe V."/>
            <person name="Bonnefoy V."/>
        </authorList>
    </citation>
    <scope>NUCLEOTIDE SEQUENCE [LARGE SCALE GENOMIC DNA]</scope>
    <source>
        <strain evidence="2">CF27</strain>
    </source>
</reference>
<keyword evidence="1" id="KW-0812">Transmembrane</keyword>
<accession>A0A060UJ10</accession>
<organism evidence="2">
    <name type="scientific">Acidithiobacillus ferrivorans</name>
    <dbReference type="NCBI Taxonomy" id="160808"/>
    <lineage>
        <taxon>Bacteria</taxon>
        <taxon>Pseudomonadati</taxon>
        <taxon>Pseudomonadota</taxon>
        <taxon>Acidithiobacillia</taxon>
        <taxon>Acidithiobacillales</taxon>
        <taxon>Acidithiobacillaceae</taxon>
        <taxon>Acidithiobacillus</taxon>
    </lineage>
</organism>
<protein>
    <submittedName>
        <fullName evidence="2">Uncharacterized protein</fullName>
    </submittedName>
</protein>
<comment type="caution">
    <text evidence="2">The sequence shown here is derived from an EMBL/GenBank/DDBJ whole genome shotgun (WGS) entry which is preliminary data.</text>
</comment>
<feature type="transmembrane region" description="Helical" evidence="1">
    <location>
        <begin position="32"/>
        <end position="51"/>
    </location>
</feature>
<gene>
    <name evidence="2" type="ORF">AFERRI_100132</name>
</gene>
<keyword evidence="1" id="KW-0472">Membrane</keyword>